<feature type="region of interest" description="Disordered" evidence="1">
    <location>
        <begin position="71"/>
        <end position="100"/>
    </location>
</feature>
<reference evidence="2 3" key="1">
    <citation type="submission" date="2019-08" db="EMBL/GenBank/DDBJ databases">
        <title>Deep-cultivation of Planctomycetes and their phenomic and genomic characterization uncovers novel biology.</title>
        <authorList>
            <person name="Wiegand S."/>
            <person name="Jogler M."/>
            <person name="Boedeker C."/>
            <person name="Pinto D."/>
            <person name="Vollmers J."/>
            <person name="Rivas-Marin E."/>
            <person name="Kohn T."/>
            <person name="Peeters S.H."/>
            <person name="Heuer A."/>
            <person name="Rast P."/>
            <person name="Oberbeckmann S."/>
            <person name="Bunk B."/>
            <person name="Jeske O."/>
            <person name="Meyerdierks A."/>
            <person name="Storesund J.E."/>
            <person name="Kallscheuer N."/>
            <person name="Luecker S."/>
            <person name="Lage O.M."/>
            <person name="Pohl T."/>
            <person name="Merkel B.J."/>
            <person name="Hornburger P."/>
            <person name="Mueller R.-W."/>
            <person name="Bruemmer F."/>
            <person name="Labrenz M."/>
            <person name="Spormann A.M."/>
            <person name="Op den Camp H."/>
            <person name="Overmann J."/>
            <person name="Amann R."/>
            <person name="Jetten M.S.M."/>
            <person name="Mascher T."/>
            <person name="Medema M.H."/>
            <person name="Devos D.P."/>
            <person name="Kaster A.-K."/>
            <person name="Ovreas L."/>
            <person name="Rohde M."/>
            <person name="Galperin M.Y."/>
            <person name="Jogler C."/>
        </authorList>
    </citation>
    <scope>NUCLEOTIDE SEQUENCE [LARGE SCALE GENOMIC DNA]</scope>
    <source>
        <strain evidence="2 3">UC8</strain>
    </source>
</reference>
<dbReference type="AlphaFoldDB" id="A0A5B9QNM6"/>
<feature type="compositionally biased region" description="Basic residues" evidence="1">
    <location>
        <begin position="74"/>
        <end position="86"/>
    </location>
</feature>
<dbReference type="KEGG" id="rul:UC8_05730"/>
<keyword evidence="3" id="KW-1185">Reference proteome</keyword>
<proteinExistence type="predicted"/>
<dbReference type="RefSeq" id="WP_068141367.1">
    <property type="nucleotide sequence ID" value="NZ_CP042914.1"/>
</dbReference>
<dbReference type="OrthoDB" id="245674at2"/>
<organism evidence="2 3">
    <name type="scientific">Roseimaritima ulvae</name>
    <dbReference type="NCBI Taxonomy" id="980254"/>
    <lineage>
        <taxon>Bacteria</taxon>
        <taxon>Pseudomonadati</taxon>
        <taxon>Planctomycetota</taxon>
        <taxon>Planctomycetia</taxon>
        <taxon>Pirellulales</taxon>
        <taxon>Pirellulaceae</taxon>
        <taxon>Roseimaritima</taxon>
    </lineage>
</organism>
<name>A0A5B9QNM6_9BACT</name>
<gene>
    <name evidence="2" type="ORF">UC8_05730</name>
</gene>
<accession>A0A5B9QNM6</accession>
<evidence type="ECO:0000256" key="1">
    <source>
        <dbReference type="SAM" id="MobiDB-lite"/>
    </source>
</evidence>
<evidence type="ECO:0000313" key="3">
    <source>
        <dbReference type="Proteomes" id="UP000325286"/>
    </source>
</evidence>
<evidence type="ECO:0000313" key="2">
    <source>
        <dbReference type="EMBL" id="QEG38616.1"/>
    </source>
</evidence>
<dbReference type="Proteomes" id="UP000325286">
    <property type="component" value="Chromosome"/>
</dbReference>
<dbReference type="EMBL" id="CP042914">
    <property type="protein sequence ID" value="QEG38616.1"/>
    <property type="molecule type" value="Genomic_DNA"/>
</dbReference>
<sequence>MHRRKRSLAVFIFPVFAVAVIAMWLLLHPWGGIAIRGPIASVSINPVVSTNRSVRPRILPADPLRHEAIESLGKTRRTTRHRRRTPHRDTTAHQSLPMPWDRPANVSLHAPLLDAQDEMAGLDAAFEPFEPFGSVGQTVAVAKPVSTEVTPAIRRTTSDGRSNAWPPTPALDAMLTDGLEVVAARGWIERVRDGLAELQSYRTLGDHAAGQTLDQLSTLSTEGLAAAEQLADRGEQLKWLRLAHSLQRRLAVWQPIWNTTRQHSMQLASSGKRFTVDTAEVRRRAAVVAKACEQTGDAAAWHRFLLLHRVSDPAMPTDAAARRITAQRLLSRIEWDGLSEAQRQWLQQPAVQDLADAVRPWAAGPVDYPRLLQQLERQESDAIDLVAIDVAATTQTMRFAAGPQPHQVADAINAYYRNANLRVAISETFLNRLLPDMPERAEPVSQNILGTRIQGTSQIASDLRVELLPSPEQWALRVHTDGQIHARTVGRNGPVTLRNASDAQFQAHTDVIVDAEGVRLQAADASVQQQTYLRGLQTDYDGVPLIGSLVRGIAMSKYRDARSRSQRIATARLERTIAAGLDQEFEQQVHDKTQRLTDQLLGPLAGLRLAPTVVDLQTDQQRLTARYRLAGDWQLAASTPRPRAMSDSLLSVQVHQSALNNTCERLAPSDEPRAIAAVAEELLEMFGRDASAVPEELPTDVYLQFSKTRPVTLEVDNDRMWLTFRLLRLTREGGLDLRHFIVRACYRGEVDGMHARFVREGHLSIKGARMSLGQRVAVRAIFNKVLNENQPLPLTSERLAEHPATAGTEISQLELRDGWIAFAIAPQR</sequence>
<protein>
    <submittedName>
        <fullName evidence="2">Uncharacterized protein</fullName>
    </submittedName>
</protein>